<feature type="domain" description="CAAX prenyl protease 2/Lysostaphin resistance protein A-like" evidence="2">
    <location>
        <begin position="148"/>
        <end position="239"/>
    </location>
</feature>
<keyword evidence="4" id="KW-1185">Reference proteome</keyword>
<dbReference type="InterPro" id="IPR003675">
    <property type="entry name" value="Rce1/LyrA-like_dom"/>
</dbReference>
<reference evidence="4" key="1">
    <citation type="journal article" date="2019" name="Int. J. Syst. Evol. Microbiol.">
        <title>The Global Catalogue of Microorganisms (GCM) 10K type strain sequencing project: providing services to taxonomists for standard genome sequencing and annotation.</title>
        <authorList>
            <consortium name="The Broad Institute Genomics Platform"/>
            <consortium name="The Broad Institute Genome Sequencing Center for Infectious Disease"/>
            <person name="Wu L."/>
            <person name="Ma J."/>
        </authorList>
    </citation>
    <scope>NUCLEOTIDE SEQUENCE [LARGE SCALE GENOMIC DNA]</scope>
    <source>
        <strain evidence="4">IBRC-M 10908</strain>
    </source>
</reference>
<gene>
    <name evidence="3" type="ORF">ACFPET_08200</name>
</gene>
<organism evidence="3 4">
    <name type="scientific">Salininema proteolyticum</name>
    <dbReference type="NCBI Taxonomy" id="1607685"/>
    <lineage>
        <taxon>Bacteria</taxon>
        <taxon>Bacillati</taxon>
        <taxon>Actinomycetota</taxon>
        <taxon>Actinomycetes</taxon>
        <taxon>Glycomycetales</taxon>
        <taxon>Glycomycetaceae</taxon>
        <taxon>Salininema</taxon>
    </lineage>
</organism>
<sequence length="255" mass="27136">MSVETRLPSRTVKQEVAIVLALSLGASAIWSVISFAGILTEPGGLADSSVAMNAARAEEQRPWLDLARQLASFALGLAPAVLALHLLNLDRGNPFRLIGLDRSRPGRDVLAGLGLAAAIGVPGLGLYLAARELGFNASISASTLNEVWWAVPVLILMALKAALVEEVVGVGYLVERLRQIGWSPTVIILSHALLRGGYHLYQGLGGFIGNAVMGVVFALFYLRFKRTGPLVAAHFALDIAAFAGYELLADRVSWL</sequence>
<accession>A0ABV8TXP3</accession>
<keyword evidence="1" id="KW-0812">Transmembrane</keyword>
<feature type="transmembrane region" description="Helical" evidence="1">
    <location>
        <begin position="204"/>
        <end position="222"/>
    </location>
</feature>
<evidence type="ECO:0000313" key="3">
    <source>
        <dbReference type="EMBL" id="MFC4335178.1"/>
    </source>
</evidence>
<feature type="transmembrane region" description="Helical" evidence="1">
    <location>
        <begin position="109"/>
        <end position="129"/>
    </location>
</feature>
<comment type="caution">
    <text evidence="3">The sequence shown here is derived from an EMBL/GenBank/DDBJ whole genome shotgun (WGS) entry which is preliminary data.</text>
</comment>
<evidence type="ECO:0000256" key="1">
    <source>
        <dbReference type="SAM" id="Phobius"/>
    </source>
</evidence>
<evidence type="ECO:0000313" key="4">
    <source>
        <dbReference type="Proteomes" id="UP001595823"/>
    </source>
</evidence>
<proteinExistence type="predicted"/>
<feature type="transmembrane region" description="Helical" evidence="1">
    <location>
        <begin position="70"/>
        <end position="89"/>
    </location>
</feature>
<keyword evidence="3" id="KW-0378">Hydrolase</keyword>
<dbReference type="Proteomes" id="UP001595823">
    <property type="component" value="Unassembled WGS sequence"/>
</dbReference>
<name>A0ABV8TXP3_9ACTN</name>
<dbReference type="EC" id="3.4.-.-" evidence="3"/>
<dbReference type="GO" id="GO:0016787">
    <property type="term" value="F:hydrolase activity"/>
    <property type="evidence" value="ECO:0007669"/>
    <property type="project" value="UniProtKB-KW"/>
</dbReference>
<dbReference type="RefSeq" id="WP_380619617.1">
    <property type="nucleotide sequence ID" value="NZ_JBHSDK010000012.1"/>
</dbReference>
<evidence type="ECO:0000259" key="2">
    <source>
        <dbReference type="Pfam" id="PF02517"/>
    </source>
</evidence>
<dbReference type="EMBL" id="JBHSDK010000012">
    <property type="protein sequence ID" value="MFC4335178.1"/>
    <property type="molecule type" value="Genomic_DNA"/>
</dbReference>
<dbReference type="Pfam" id="PF02517">
    <property type="entry name" value="Rce1-like"/>
    <property type="match status" value="1"/>
</dbReference>
<feature type="transmembrane region" description="Helical" evidence="1">
    <location>
        <begin position="16"/>
        <end position="39"/>
    </location>
</feature>
<keyword evidence="1" id="KW-1133">Transmembrane helix</keyword>
<protein>
    <submittedName>
        <fullName evidence="3">CPBP family intramembrane glutamic endopeptidase</fullName>
        <ecNumber evidence="3">3.4.-.-</ecNumber>
    </submittedName>
</protein>
<keyword evidence="1" id="KW-0472">Membrane</keyword>